<accession>A0A165UVI3</accession>
<reference evidence="2 3" key="1">
    <citation type="submission" date="2019-12" db="EMBL/GenBank/DDBJ databases">
        <title>Complete genome sequence of Pseudomonas stutzeri.</title>
        <authorList>
            <person name="Lim S.R."/>
            <person name="Kim J.H."/>
        </authorList>
    </citation>
    <scope>NUCLEOTIDE SEQUENCE [LARGE SCALE GENOMIC DNA]</scope>
    <source>
        <strain evidence="2 3">PM101005</strain>
        <plasmid evidence="3">p1_pm101005</plasmid>
    </source>
</reference>
<dbReference type="Pfam" id="PF19044">
    <property type="entry name" value="P-loop_TraG"/>
    <property type="match status" value="2"/>
</dbReference>
<evidence type="ECO:0000313" key="2">
    <source>
        <dbReference type="EMBL" id="QGZ32994.1"/>
    </source>
</evidence>
<dbReference type="Gene3D" id="3.40.50.300">
    <property type="entry name" value="P-loop containing nucleotide triphosphate hydrolases"/>
    <property type="match status" value="1"/>
</dbReference>
<dbReference type="PANTHER" id="PTHR38467">
    <property type="match status" value="1"/>
</dbReference>
<evidence type="ECO:0000313" key="3">
    <source>
        <dbReference type="Proteomes" id="UP000438983"/>
    </source>
</evidence>
<dbReference type="CDD" id="cd01127">
    <property type="entry name" value="TrwB_TraG_TraD_VirD4"/>
    <property type="match status" value="1"/>
</dbReference>
<sequence>MLSSFAALINQTPRLSKLINGLAYDPNLHLFQLAGNRLGFAFLCQPLAGSSGDEGARLKAGLTVDWPEGTTIQFSLICTENINRIKTSFTRMRQAFMEAGKFDMSKETLDLLQRVTHARADYLAERTLEPVDKISGVRVREQSLVISVTMPISNATPSMTEATRAKDLSDGLGTSLDSCGLAPVPLSNDLYKEIFTSLLNQGQHASWREDPQITADEDKPLNEQILDFNRAVQVRPDRILIGDDCMLKTLSIKKFPDIMWQGEASQYLADIMSQRGGIRGNCVITMTLFFPPQLETKDKLSRGRSWAINQTQGPMATFVPKIVQKRNAYETLFTDLDKGLPNVQAAMTLVVFGRDKEELTQATSNAKSHFSTQSFTFMEDRYVVLPVFINALPMCADPDAIRDMFRYKTMSLAQALPLLPIYGDWKGTGTAVAPFISRNGQPISFHLFDSDTNYNGTIAAQSGSGKSFLTNYLITSYLSIGAKVWCIDVGRSYLKTCEAYNGDFAEFGQDSKLCLNPFELIEDYSEEEDVLVGLLAAMAAPTVPLIDRQTAGLKKYLTQVWEIKGKAMIVDDIAEALLQDEDPRINDIGHQLFAFTSKGQYGRFFNGKNNLDFRNPFTVLELEELKGRTHLQQVVLLQLIYQIQQDMYLGERDRPKLVIIDEAWSLLSQGNVGEFIEHGYRRFRKYGGSAIVITQGVNDLYQNKVGQAIAENSAFTLLLGQKAEAIDAIQENKRLPLGDGGFRILKTVKSYKGHYSEIFMLTPRGAGIARLTVDEYSKLLYSTAPEDVQAIRNYTIANVPQHEAILRVLRDRGVAFKSSAYEEV</sequence>
<dbReference type="Gene3D" id="1.10.8.730">
    <property type="match status" value="1"/>
</dbReference>
<dbReference type="EMBL" id="CP046903">
    <property type="protein sequence ID" value="QGZ32994.1"/>
    <property type="molecule type" value="Genomic_DNA"/>
</dbReference>
<gene>
    <name evidence="2" type="primary">traC</name>
    <name evidence="2" type="ORF">GQA94_23070</name>
</gene>
<dbReference type="InterPro" id="IPR025955">
    <property type="entry name" value="TraC/Conjuga_ATPase"/>
</dbReference>
<dbReference type="RefSeq" id="WP_019406556.1">
    <property type="nucleotide sequence ID" value="NZ_CP046903.1"/>
</dbReference>
<dbReference type="Proteomes" id="UP000438983">
    <property type="component" value="Plasmid p1_PM101005"/>
</dbReference>
<name>A0A165UVI3_STUST</name>
<proteinExistence type="predicted"/>
<dbReference type="InterPro" id="IPR043964">
    <property type="entry name" value="P-loop_TraG"/>
</dbReference>
<dbReference type="Pfam" id="PF11130">
    <property type="entry name" value="TraC_F_IV"/>
    <property type="match status" value="1"/>
</dbReference>
<feature type="domain" description="TraG P-loop" evidence="1">
    <location>
        <begin position="452"/>
        <end position="535"/>
    </location>
</feature>
<protein>
    <submittedName>
        <fullName evidence="2">Type IV secretion system protein TraC</fullName>
    </submittedName>
</protein>
<feature type="domain" description="TraG P-loop" evidence="1">
    <location>
        <begin position="575"/>
        <end position="806"/>
    </location>
</feature>
<keyword evidence="2" id="KW-0614">Plasmid</keyword>
<organism evidence="2 3">
    <name type="scientific">Stutzerimonas stutzeri</name>
    <name type="common">Pseudomonas stutzeri</name>
    <dbReference type="NCBI Taxonomy" id="316"/>
    <lineage>
        <taxon>Bacteria</taxon>
        <taxon>Pseudomonadati</taxon>
        <taxon>Pseudomonadota</taxon>
        <taxon>Gammaproteobacteria</taxon>
        <taxon>Pseudomonadales</taxon>
        <taxon>Pseudomonadaceae</taxon>
        <taxon>Stutzerimonas</taxon>
    </lineage>
</organism>
<dbReference type="AlphaFoldDB" id="A0A165UVI3"/>
<dbReference type="PANTHER" id="PTHR38467:SF1">
    <property type="entry name" value="CONJUGATIVE TRANSFER: ASSEMBLY"/>
    <property type="match status" value="1"/>
</dbReference>
<geneLocation type="plasmid" evidence="3">
    <name>p1_pm101005</name>
</geneLocation>
<dbReference type="NCBIfam" id="TIGR02746">
    <property type="entry name" value="TraC-F-type"/>
    <property type="match status" value="1"/>
</dbReference>
<dbReference type="OrthoDB" id="9816422at2"/>
<dbReference type="InterPro" id="IPR027417">
    <property type="entry name" value="P-loop_NTPase"/>
</dbReference>
<evidence type="ECO:0000259" key="1">
    <source>
        <dbReference type="Pfam" id="PF19044"/>
    </source>
</evidence>
<dbReference type="SUPFAM" id="SSF52540">
    <property type="entry name" value="P-loop containing nucleoside triphosphate hydrolases"/>
    <property type="match status" value="1"/>
</dbReference>
<dbReference type="InterPro" id="IPR053155">
    <property type="entry name" value="F-pilin_assembly_TraC"/>
</dbReference>
<dbReference type="InterPro" id="IPR014117">
    <property type="entry name" value="TraC-F-type"/>
</dbReference>